<evidence type="ECO:0000313" key="2">
    <source>
        <dbReference type="EMBL" id="GIG93231.1"/>
    </source>
</evidence>
<keyword evidence="3" id="KW-1185">Reference proteome</keyword>
<keyword evidence="1" id="KW-1133">Transmembrane helix</keyword>
<keyword evidence="1" id="KW-0472">Membrane</keyword>
<accession>A0ABQ4EES6</accession>
<dbReference type="RefSeq" id="WP_203871532.1">
    <property type="nucleotide sequence ID" value="NZ_BONW01000055.1"/>
</dbReference>
<proteinExistence type="predicted"/>
<comment type="caution">
    <text evidence="2">The sequence shown here is derived from an EMBL/GenBank/DDBJ whole genome shotgun (WGS) entry which is preliminary data.</text>
</comment>
<sequence length="510" mass="56431">MLLSLRNLLILLGVILLCWWVAAANSPEEWVAASEKRTTIRTEANPEGVEAVPVWFEDGTVMLGMWLGPGERDLSYYVPVENQVYRIPDADKPAMVADAETDYPYSTLDHYSFFAYFAVPALAIILGLLGYAAYRDKKRWMEAQDKARRARGAYMAYKEYLDTKAAWQRHREIALRRMEGRVNANVAFFLGLTGVQVGDIGRSLARQINRLHVDRAVSIGLEFRTVNEIGDVVKDMRSTLARARSTLQQIDADDVRREKIEELAQLVENQLRFDIVSPAEYFGPEGDKTRAKVLAQILSRALGGVFPEPIIDVSVTSDSDARIQVSCVVKREQLSLYLHEGVRKEGKGPAYPGIGIDWDISFFLGNERLAREQSHTTPDASFKSGLGGDAIYRMMAATAFAALGRRMLREFGLISEANMNLVEISSAAADQLFDEFVEFFSDSSHSIGFGMDPGQVKEFFESRSREATLALAGVVAAYEQDLSRAVSELVASAEGMASAAAASAGSAFEQ</sequence>
<name>A0ABQ4EES6_9ACTN</name>
<feature type="transmembrane region" description="Helical" evidence="1">
    <location>
        <begin position="113"/>
        <end position="134"/>
    </location>
</feature>
<dbReference type="EMBL" id="BONW01000055">
    <property type="protein sequence ID" value="GIG93231.1"/>
    <property type="molecule type" value="Genomic_DNA"/>
</dbReference>
<evidence type="ECO:0000256" key="1">
    <source>
        <dbReference type="SAM" id="Phobius"/>
    </source>
</evidence>
<evidence type="ECO:0000313" key="3">
    <source>
        <dbReference type="Proteomes" id="UP000646749"/>
    </source>
</evidence>
<gene>
    <name evidence="2" type="ORF">Pen02_81670</name>
</gene>
<keyword evidence="1" id="KW-0812">Transmembrane</keyword>
<protein>
    <submittedName>
        <fullName evidence="2">Uncharacterized protein</fullName>
    </submittedName>
</protein>
<dbReference type="Proteomes" id="UP000646749">
    <property type="component" value="Unassembled WGS sequence"/>
</dbReference>
<reference evidence="2 3" key="1">
    <citation type="submission" date="2021-01" db="EMBL/GenBank/DDBJ databases">
        <title>Whole genome shotgun sequence of Plantactinospora endophytica NBRC 110450.</title>
        <authorList>
            <person name="Komaki H."/>
            <person name="Tamura T."/>
        </authorList>
    </citation>
    <scope>NUCLEOTIDE SEQUENCE [LARGE SCALE GENOMIC DNA]</scope>
    <source>
        <strain evidence="2 3">NBRC 110450</strain>
    </source>
</reference>
<organism evidence="2 3">
    <name type="scientific">Plantactinospora endophytica</name>
    <dbReference type="NCBI Taxonomy" id="673535"/>
    <lineage>
        <taxon>Bacteria</taxon>
        <taxon>Bacillati</taxon>
        <taxon>Actinomycetota</taxon>
        <taxon>Actinomycetes</taxon>
        <taxon>Micromonosporales</taxon>
        <taxon>Micromonosporaceae</taxon>
        <taxon>Plantactinospora</taxon>
    </lineage>
</organism>